<dbReference type="EMBL" id="WKMO01000108">
    <property type="protein sequence ID" value="MSB76325.1"/>
    <property type="molecule type" value="Genomic_DNA"/>
</dbReference>
<evidence type="ECO:0000313" key="3">
    <source>
        <dbReference type="Proteomes" id="UP000441609"/>
    </source>
</evidence>
<feature type="domain" description="PAS fold-4" evidence="1">
    <location>
        <begin position="22"/>
        <end position="116"/>
    </location>
</feature>
<gene>
    <name evidence="2" type="ORF">GKD70_24085</name>
</gene>
<name>A0A9Q4MWA5_PARDI</name>
<dbReference type="SUPFAM" id="SSF55785">
    <property type="entry name" value="PYP-like sensor domain (PAS domain)"/>
    <property type="match status" value="1"/>
</dbReference>
<comment type="caution">
    <text evidence="2">The sequence shown here is derived from an EMBL/GenBank/DDBJ whole genome shotgun (WGS) entry which is preliminary data.</text>
</comment>
<proteinExistence type="predicted"/>
<organism evidence="2 3">
    <name type="scientific">Parabacteroides distasonis</name>
    <dbReference type="NCBI Taxonomy" id="823"/>
    <lineage>
        <taxon>Bacteria</taxon>
        <taxon>Pseudomonadati</taxon>
        <taxon>Bacteroidota</taxon>
        <taxon>Bacteroidia</taxon>
        <taxon>Bacteroidales</taxon>
        <taxon>Tannerellaceae</taxon>
        <taxon>Parabacteroides</taxon>
    </lineage>
</organism>
<dbReference type="AlphaFoldDB" id="A0A9Q4MWA5"/>
<accession>A0A9Q4MWA5</accession>
<dbReference type="NCBIfam" id="TIGR00229">
    <property type="entry name" value="sensory_box"/>
    <property type="match status" value="1"/>
</dbReference>
<dbReference type="InterPro" id="IPR000014">
    <property type="entry name" value="PAS"/>
</dbReference>
<dbReference type="Proteomes" id="UP000441609">
    <property type="component" value="Unassembled WGS sequence"/>
</dbReference>
<dbReference type="InterPro" id="IPR035965">
    <property type="entry name" value="PAS-like_dom_sf"/>
</dbReference>
<sequence length="148" mass="17594">MNRILHDANNAQRILKLTADTMLLVDRHGVCVDIEPHCDLWFLQEDILLGKNIFELLPEYTRERVMPIFQIVLEEQRSISKNFKLVLKDETFYFKCLMFPYDGMVLCQYRDITQRSNVKRQLEQANLTLRAIQKVAQIGQWTYNTKQN</sequence>
<feature type="non-terminal residue" evidence="2">
    <location>
        <position position="148"/>
    </location>
</feature>
<reference evidence="2 3" key="1">
    <citation type="journal article" date="2019" name="Nat. Med.">
        <title>A library of human gut bacterial isolates paired with longitudinal multiomics data enables mechanistic microbiome research.</title>
        <authorList>
            <person name="Poyet M."/>
            <person name="Groussin M."/>
            <person name="Gibbons S.M."/>
            <person name="Avila-Pacheco J."/>
            <person name="Jiang X."/>
            <person name="Kearney S.M."/>
            <person name="Perrotta A.R."/>
            <person name="Berdy B."/>
            <person name="Zhao S."/>
            <person name="Lieberman T.D."/>
            <person name="Swanson P.K."/>
            <person name="Smith M."/>
            <person name="Roesemann S."/>
            <person name="Alexander J.E."/>
            <person name="Rich S.A."/>
            <person name="Livny J."/>
            <person name="Vlamakis H."/>
            <person name="Clish C."/>
            <person name="Bullock K."/>
            <person name="Deik A."/>
            <person name="Scott J."/>
            <person name="Pierce K.A."/>
            <person name="Xavier R.J."/>
            <person name="Alm E.J."/>
        </authorList>
    </citation>
    <scope>NUCLEOTIDE SEQUENCE [LARGE SCALE GENOMIC DNA]</scope>
    <source>
        <strain evidence="2 3">BIOML-A20</strain>
    </source>
</reference>
<dbReference type="Pfam" id="PF08448">
    <property type="entry name" value="PAS_4"/>
    <property type="match status" value="1"/>
</dbReference>
<dbReference type="RefSeq" id="WP_172733619.1">
    <property type="nucleotide sequence ID" value="NZ_WKMO01000108.1"/>
</dbReference>
<evidence type="ECO:0000313" key="2">
    <source>
        <dbReference type="EMBL" id="MSB76325.1"/>
    </source>
</evidence>
<protein>
    <submittedName>
        <fullName evidence="2">PAS domain-containing protein</fullName>
    </submittedName>
</protein>
<dbReference type="InterPro" id="IPR013656">
    <property type="entry name" value="PAS_4"/>
</dbReference>
<evidence type="ECO:0000259" key="1">
    <source>
        <dbReference type="Pfam" id="PF08448"/>
    </source>
</evidence>
<dbReference type="Gene3D" id="3.30.450.20">
    <property type="entry name" value="PAS domain"/>
    <property type="match status" value="1"/>
</dbReference>